<feature type="transmembrane region" description="Helical" evidence="1">
    <location>
        <begin position="40"/>
        <end position="58"/>
    </location>
</feature>
<comment type="caution">
    <text evidence="2">The sequence shown here is derived from an EMBL/GenBank/DDBJ whole genome shotgun (WGS) entry which is preliminary data.</text>
</comment>
<dbReference type="RefSeq" id="WP_063181731.1">
    <property type="nucleotide sequence ID" value="NZ_LQNT01000010.1"/>
</dbReference>
<keyword evidence="1" id="KW-1133">Transmembrane helix</keyword>
<protein>
    <submittedName>
        <fullName evidence="2">Branched-chain amino acid transporter AzlD</fullName>
    </submittedName>
</protein>
<feature type="transmembrane region" description="Helical" evidence="1">
    <location>
        <begin position="7"/>
        <end position="28"/>
    </location>
</feature>
<proteinExistence type="predicted"/>
<dbReference type="PIRSF" id="PIRSF003203">
    <property type="entry name" value="AzlD"/>
    <property type="match status" value="1"/>
</dbReference>
<name>A0A161SKC7_9BACL</name>
<dbReference type="Proteomes" id="UP000076490">
    <property type="component" value="Unassembled WGS sequence"/>
</dbReference>
<accession>A0A161SKC7</accession>
<keyword evidence="1" id="KW-0812">Transmembrane</keyword>
<evidence type="ECO:0000256" key="1">
    <source>
        <dbReference type="SAM" id="Phobius"/>
    </source>
</evidence>
<dbReference type="Pfam" id="PF05437">
    <property type="entry name" value="AzlD"/>
    <property type="match status" value="1"/>
</dbReference>
<feature type="transmembrane region" description="Helical" evidence="1">
    <location>
        <begin position="89"/>
        <end position="108"/>
    </location>
</feature>
<dbReference type="OrthoDB" id="308265at2"/>
<evidence type="ECO:0000313" key="2">
    <source>
        <dbReference type="EMBL" id="KZE37893.1"/>
    </source>
</evidence>
<reference evidence="2 3" key="1">
    <citation type="submission" date="2016-01" db="EMBL/GenBank/DDBJ databases">
        <title>Whole genome sequencing of Bhargavaea cecembensis T14.</title>
        <authorList>
            <person name="Hong K.W."/>
        </authorList>
    </citation>
    <scope>NUCLEOTIDE SEQUENCE [LARGE SCALE GENOMIC DNA]</scope>
    <source>
        <strain evidence="2 3">T14</strain>
    </source>
</reference>
<dbReference type="AlphaFoldDB" id="A0A161SKC7"/>
<evidence type="ECO:0000313" key="3">
    <source>
        <dbReference type="Proteomes" id="UP000076490"/>
    </source>
</evidence>
<dbReference type="EMBL" id="LQNT01000010">
    <property type="protein sequence ID" value="KZE37893.1"/>
    <property type="molecule type" value="Genomic_DNA"/>
</dbReference>
<dbReference type="InterPro" id="IPR008407">
    <property type="entry name" value="Brnchd-chn_aa_trnsp_AzlD"/>
</dbReference>
<keyword evidence="1" id="KW-0472">Membrane</keyword>
<gene>
    <name evidence="2" type="ORF">AV656_09855</name>
</gene>
<sequence>MTTEQQVITIGMIILGTVLTRFIPFWLFPADKPTPAYIQYLGKVLPAAVIGLLVIYCFKDVSLTAGNRGIPELLCAGITMLLHFWKRSMLLSIAAGTISYMVMVQMVFQ</sequence>
<organism evidence="2 3">
    <name type="scientific">Bhargavaea cecembensis</name>
    <dbReference type="NCBI Taxonomy" id="394098"/>
    <lineage>
        <taxon>Bacteria</taxon>
        <taxon>Bacillati</taxon>
        <taxon>Bacillota</taxon>
        <taxon>Bacilli</taxon>
        <taxon>Bacillales</taxon>
        <taxon>Caryophanaceae</taxon>
        <taxon>Bhargavaea</taxon>
    </lineage>
</organism>